<reference evidence="1" key="1">
    <citation type="submission" date="2023-07" db="EMBL/GenBank/DDBJ databases">
        <title>Black Yeasts Isolated from many extreme environments.</title>
        <authorList>
            <person name="Coleine C."/>
            <person name="Stajich J.E."/>
            <person name="Selbmann L."/>
        </authorList>
    </citation>
    <scope>NUCLEOTIDE SEQUENCE</scope>
    <source>
        <strain evidence="1">CCFEE 5714</strain>
    </source>
</reference>
<sequence>MATLKRTDSKPLKEQPQRSCIACTETDTQLIRPCRTCESDYCVECLVDMFISATIDRTRMPPHCCHLIQIHTIIGHLSTDQAKAYRAKFEEWITPVKTYCPSPTCSAFVSERRVPTIDTATPAAAPTLPSLLQDVVKTVNGSPHARFFRGELPIDQLDGYSAVVKHPMHLDMIQTRLSASRYQSINDLTYDMKLIVSNAREYNGASHPVTMTAENLFHRYLEEISDATARVIELKTLLPAPIMFACPACHIAICSSCKQIEHGDAPCDTSATDHEIAMLATFGYKRCPRCHAGVKKMYGCSHMQCTCGAHWCYYCQKSINECDGSCEERALEDDEDEEDYDSEEEGVIEQRLDQLDEDARGIMRRLDAQGAPQVQITADATAPAVVAPVPAAVPTSAPAAAAPSIPATDNRIVNLDAGGGRHWADGELDFGDEPEEDSYSQVWSCHHNFDTFTAPPSAKFNYGDLDRMECNRCFQQVEAQRSTVKKKRRLVRHPDGLYPKPTIEGRWTVAPNSPATLQGYGYDRLEDIESPVLKVNVQHMQQTYPRVSVQRCMDALARHGYEVGDAIDSLTHDQDQGLVEGQNLSKPALEKAAFECKNCRVLICVNLATGYVPKAKMNVVHPSPRSIMQVANVYFQ</sequence>
<dbReference type="Proteomes" id="UP001281147">
    <property type="component" value="Unassembled WGS sequence"/>
</dbReference>
<accession>A0ACC3N9U7</accession>
<comment type="caution">
    <text evidence="1">The sequence shown here is derived from an EMBL/GenBank/DDBJ whole genome shotgun (WGS) entry which is preliminary data.</text>
</comment>
<dbReference type="EMBL" id="JAUTXU010000065">
    <property type="protein sequence ID" value="KAK3713036.1"/>
    <property type="molecule type" value="Genomic_DNA"/>
</dbReference>
<protein>
    <submittedName>
        <fullName evidence="1">Uncharacterized protein</fullName>
    </submittedName>
</protein>
<proteinExistence type="predicted"/>
<name>A0ACC3N9U7_9PEZI</name>
<keyword evidence="2" id="KW-1185">Reference proteome</keyword>
<evidence type="ECO:0000313" key="1">
    <source>
        <dbReference type="EMBL" id="KAK3713036.1"/>
    </source>
</evidence>
<evidence type="ECO:0000313" key="2">
    <source>
        <dbReference type="Proteomes" id="UP001281147"/>
    </source>
</evidence>
<gene>
    <name evidence="1" type="ORF">LTR37_008721</name>
</gene>
<organism evidence="1 2">
    <name type="scientific">Vermiconidia calcicola</name>
    <dbReference type="NCBI Taxonomy" id="1690605"/>
    <lineage>
        <taxon>Eukaryota</taxon>
        <taxon>Fungi</taxon>
        <taxon>Dikarya</taxon>
        <taxon>Ascomycota</taxon>
        <taxon>Pezizomycotina</taxon>
        <taxon>Dothideomycetes</taxon>
        <taxon>Dothideomycetidae</taxon>
        <taxon>Mycosphaerellales</taxon>
        <taxon>Extremaceae</taxon>
        <taxon>Vermiconidia</taxon>
    </lineage>
</organism>